<sequence length="225" mass="25636">MMKEKIDINTLPMVDLAQIGLYKDGEVRISSENIQSLVQGRKTDLLMLTIKRGNDMINLPAKISFIQGTLKIHPIYNTPQFHPLLSDQEANLLMQEKKSLIHKPQNNALHIHQDSIYIEYDSQTREFASYSSSALPNIQMVNNIALNDKQQKSLSHGDSVVLQDGSHIQFSIKSGLHILSDKKEVAIRVSHNNESTYYIIKFPEHNIAPQRTLSNQENTHTRKIL</sequence>
<protein>
    <submittedName>
        <fullName evidence="2">Uncharacterized protein DUF4099</fullName>
    </submittedName>
</protein>
<gene>
    <name evidence="2" type="ORF">EDC17_106415</name>
</gene>
<dbReference type="EMBL" id="SMBZ01000064">
    <property type="protein sequence ID" value="TCV06087.1"/>
    <property type="molecule type" value="Genomic_DNA"/>
</dbReference>
<dbReference type="OrthoDB" id="835269at2"/>
<dbReference type="AlphaFoldDB" id="A0A4R3VMH4"/>
<dbReference type="Pfam" id="PF13351">
    <property type="entry name" value="DUF4099"/>
    <property type="match status" value="1"/>
</dbReference>
<dbReference type="InterPro" id="IPR025343">
    <property type="entry name" value="DUF4099"/>
</dbReference>
<evidence type="ECO:0000313" key="2">
    <source>
        <dbReference type="EMBL" id="TCV06087.1"/>
    </source>
</evidence>
<name>A0A4R3VMH4_9SPHI</name>
<proteinExistence type="predicted"/>
<dbReference type="Proteomes" id="UP000295197">
    <property type="component" value="Unassembled WGS sequence"/>
</dbReference>
<organism evidence="2 3">
    <name type="scientific">Sphingobacterium alimentarium</name>
    <dbReference type="NCBI Taxonomy" id="797292"/>
    <lineage>
        <taxon>Bacteria</taxon>
        <taxon>Pseudomonadati</taxon>
        <taxon>Bacteroidota</taxon>
        <taxon>Sphingobacteriia</taxon>
        <taxon>Sphingobacteriales</taxon>
        <taxon>Sphingobacteriaceae</taxon>
        <taxon>Sphingobacterium</taxon>
    </lineage>
</organism>
<evidence type="ECO:0000313" key="3">
    <source>
        <dbReference type="Proteomes" id="UP000295197"/>
    </source>
</evidence>
<accession>A0A4R3VMH4</accession>
<comment type="caution">
    <text evidence="2">The sequence shown here is derived from an EMBL/GenBank/DDBJ whole genome shotgun (WGS) entry which is preliminary data.</text>
</comment>
<dbReference type="RefSeq" id="WP_132779059.1">
    <property type="nucleotide sequence ID" value="NZ_SMBZ01000064.1"/>
</dbReference>
<keyword evidence="3" id="KW-1185">Reference proteome</keyword>
<reference evidence="2 3" key="1">
    <citation type="submission" date="2019-03" db="EMBL/GenBank/DDBJ databases">
        <title>Genomic Encyclopedia of Type Strains, Phase IV (KMG-IV): sequencing the most valuable type-strain genomes for metagenomic binning, comparative biology and taxonomic classification.</title>
        <authorList>
            <person name="Goeker M."/>
        </authorList>
    </citation>
    <scope>NUCLEOTIDE SEQUENCE [LARGE SCALE GENOMIC DNA]</scope>
    <source>
        <strain evidence="2 3">DSM 22362</strain>
    </source>
</reference>
<feature type="domain" description="DUF4099" evidence="1">
    <location>
        <begin position="7"/>
        <end position="82"/>
    </location>
</feature>
<evidence type="ECO:0000259" key="1">
    <source>
        <dbReference type="Pfam" id="PF13351"/>
    </source>
</evidence>